<proteinExistence type="predicted"/>
<dbReference type="Proteomes" id="UP000436088">
    <property type="component" value="Unassembled WGS sequence"/>
</dbReference>
<dbReference type="EMBL" id="VEPZ02001588">
    <property type="protein sequence ID" value="KAE8667011.1"/>
    <property type="molecule type" value="Genomic_DNA"/>
</dbReference>
<organism evidence="1 2">
    <name type="scientific">Hibiscus syriacus</name>
    <name type="common">Rose of Sharon</name>
    <dbReference type="NCBI Taxonomy" id="106335"/>
    <lineage>
        <taxon>Eukaryota</taxon>
        <taxon>Viridiplantae</taxon>
        <taxon>Streptophyta</taxon>
        <taxon>Embryophyta</taxon>
        <taxon>Tracheophyta</taxon>
        <taxon>Spermatophyta</taxon>
        <taxon>Magnoliopsida</taxon>
        <taxon>eudicotyledons</taxon>
        <taxon>Gunneridae</taxon>
        <taxon>Pentapetalae</taxon>
        <taxon>rosids</taxon>
        <taxon>malvids</taxon>
        <taxon>Malvales</taxon>
        <taxon>Malvaceae</taxon>
        <taxon>Malvoideae</taxon>
        <taxon>Hibiscus</taxon>
    </lineage>
</organism>
<dbReference type="PANTHER" id="PTHR36059">
    <property type="entry name" value="OS02G0175800 PROTEIN"/>
    <property type="match status" value="1"/>
</dbReference>
<accession>A0A6A2WZ71</accession>
<name>A0A6A2WZ71_HIBSY</name>
<dbReference type="PANTHER" id="PTHR36059:SF2">
    <property type="entry name" value="OS02G0175800 PROTEIN"/>
    <property type="match status" value="1"/>
</dbReference>
<evidence type="ECO:0000313" key="2">
    <source>
        <dbReference type="Proteomes" id="UP000436088"/>
    </source>
</evidence>
<reference evidence="1" key="1">
    <citation type="submission" date="2019-09" db="EMBL/GenBank/DDBJ databases">
        <title>Draft genome information of white flower Hibiscus syriacus.</title>
        <authorList>
            <person name="Kim Y.-M."/>
        </authorList>
    </citation>
    <scope>NUCLEOTIDE SEQUENCE [LARGE SCALE GENOMIC DNA]</scope>
    <source>
        <strain evidence="1">YM2019G1</strain>
    </source>
</reference>
<dbReference type="AlphaFoldDB" id="A0A6A2WZ71"/>
<gene>
    <name evidence="1" type="ORF">F3Y22_tig00112470pilonHSYRG00002</name>
</gene>
<sequence length="68" mass="7736">MATRKVYSETKGMRMKEVPNYVKPMLSMDYVKKAFQKGLDNYNSNFIQTDSVQLFSMPASAGWSSLTS</sequence>
<comment type="caution">
    <text evidence="1">The sequence shown here is derived from an EMBL/GenBank/DDBJ whole genome shotgun (WGS) entry which is preliminary data.</text>
</comment>
<keyword evidence="2" id="KW-1185">Reference proteome</keyword>
<protein>
    <submittedName>
        <fullName evidence="1">Retrovirus-related like polyprotein</fullName>
    </submittedName>
</protein>
<evidence type="ECO:0000313" key="1">
    <source>
        <dbReference type="EMBL" id="KAE8667011.1"/>
    </source>
</evidence>